<evidence type="ECO:0000313" key="8">
    <source>
        <dbReference type="EMBL" id="CAJ1383828.1"/>
    </source>
</evidence>
<feature type="domain" description="GST N-terminal" evidence="6">
    <location>
        <begin position="399"/>
        <end position="451"/>
    </location>
</feature>
<evidence type="ECO:0000313" key="9">
    <source>
        <dbReference type="Proteomes" id="UP001178507"/>
    </source>
</evidence>
<dbReference type="SUPFAM" id="SSF52833">
    <property type="entry name" value="Thioredoxin-like"/>
    <property type="match status" value="1"/>
</dbReference>
<dbReference type="CDD" id="cd03192">
    <property type="entry name" value="GST_C_Sigma_like"/>
    <property type="match status" value="1"/>
</dbReference>
<evidence type="ECO:0000256" key="3">
    <source>
        <dbReference type="SAM" id="Phobius"/>
    </source>
</evidence>
<dbReference type="SFLD" id="SFLDS00019">
    <property type="entry name" value="Glutathione_Transferase_(cytos"/>
    <property type="match status" value="1"/>
</dbReference>
<dbReference type="GO" id="GO:0006749">
    <property type="term" value="P:glutathione metabolic process"/>
    <property type="evidence" value="ECO:0007669"/>
    <property type="project" value="TreeGrafter"/>
</dbReference>
<protein>
    <submittedName>
        <fullName evidence="8">Uncharacterized protein</fullName>
    </submittedName>
</protein>
<dbReference type="InterPro" id="IPR013083">
    <property type="entry name" value="Znf_RING/FYVE/PHD"/>
</dbReference>
<dbReference type="InterPro" id="IPR001841">
    <property type="entry name" value="Znf_RING"/>
</dbReference>
<dbReference type="Gene3D" id="3.30.40.10">
    <property type="entry name" value="Zinc/RING finger domain, C3HC4 (zinc finger)"/>
    <property type="match status" value="1"/>
</dbReference>
<dbReference type="Gene3D" id="3.40.30.10">
    <property type="entry name" value="Glutaredoxin"/>
    <property type="match status" value="1"/>
</dbReference>
<dbReference type="PANTHER" id="PTHR11571:SF150">
    <property type="entry name" value="GLUTATHIONE S-TRANSFERASE"/>
    <property type="match status" value="1"/>
</dbReference>
<feature type="signal peptide" evidence="4">
    <location>
        <begin position="1"/>
        <end position="21"/>
    </location>
</feature>
<dbReference type="GO" id="GO:0008270">
    <property type="term" value="F:zinc ion binding"/>
    <property type="evidence" value="ECO:0007669"/>
    <property type="project" value="UniProtKB-KW"/>
</dbReference>
<evidence type="ECO:0000256" key="4">
    <source>
        <dbReference type="SAM" id="SignalP"/>
    </source>
</evidence>
<dbReference type="Gene3D" id="1.20.1050.10">
    <property type="match status" value="1"/>
</dbReference>
<dbReference type="InterPro" id="IPR004046">
    <property type="entry name" value="GST_C"/>
</dbReference>
<dbReference type="PROSITE" id="PS50405">
    <property type="entry name" value="GST_CTER"/>
    <property type="match status" value="1"/>
</dbReference>
<proteinExistence type="predicted"/>
<dbReference type="Pfam" id="PF13639">
    <property type="entry name" value="zf-RING_2"/>
    <property type="match status" value="1"/>
</dbReference>
<dbReference type="InterPro" id="IPR040079">
    <property type="entry name" value="Glutathione_S-Trfase"/>
</dbReference>
<dbReference type="SUPFAM" id="SSF57850">
    <property type="entry name" value="RING/U-box"/>
    <property type="match status" value="1"/>
</dbReference>
<keyword evidence="3" id="KW-0472">Membrane</keyword>
<dbReference type="PANTHER" id="PTHR11571">
    <property type="entry name" value="GLUTATHIONE S-TRANSFERASE"/>
    <property type="match status" value="1"/>
</dbReference>
<feature type="transmembrane region" description="Helical" evidence="3">
    <location>
        <begin position="830"/>
        <end position="853"/>
    </location>
</feature>
<dbReference type="AlphaFoldDB" id="A0AA36IBR1"/>
<organism evidence="8 9">
    <name type="scientific">Effrenium voratum</name>
    <dbReference type="NCBI Taxonomy" id="2562239"/>
    <lineage>
        <taxon>Eukaryota</taxon>
        <taxon>Sar</taxon>
        <taxon>Alveolata</taxon>
        <taxon>Dinophyceae</taxon>
        <taxon>Suessiales</taxon>
        <taxon>Symbiodiniaceae</taxon>
        <taxon>Effrenium</taxon>
    </lineage>
</organism>
<evidence type="ECO:0000259" key="7">
    <source>
        <dbReference type="PROSITE" id="PS50405"/>
    </source>
</evidence>
<dbReference type="InterPro" id="IPR004045">
    <property type="entry name" value="Glutathione_S-Trfase_N"/>
</dbReference>
<dbReference type="Pfam" id="PF14497">
    <property type="entry name" value="GST_C_3"/>
    <property type="match status" value="1"/>
</dbReference>
<name>A0AA36IBR1_9DINO</name>
<dbReference type="InterPro" id="IPR050213">
    <property type="entry name" value="GST_superfamily"/>
</dbReference>
<dbReference type="InterPro" id="IPR036282">
    <property type="entry name" value="Glutathione-S-Trfase_C_sf"/>
</dbReference>
<dbReference type="InterPro" id="IPR010987">
    <property type="entry name" value="Glutathione-S-Trfase_C-like"/>
</dbReference>
<accession>A0AA36IBR1</accession>
<dbReference type="SMART" id="SM00184">
    <property type="entry name" value="RING"/>
    <property type="match status" value="1"/>
</dbReference>
<feature type="domain" description="RING-type" evidence="5">
    <location>
        <begin position="352"/>
        <end position="398"/>
    </location>
</feature>
<feature type="chain" id="PRO_5041291813" evidence="4">
    <location>
        <begin position="22"/>
        <end position="903"/>
    </location>
</feature>
<reference evidence="8" key="1">
    <citation type="submission" date="2023-08" db="EMBL/GenBank/DDBJ databases">
        <authorList>
            <person name="Chen Y."/>
            <person name="Shah S."/>
            <person name="Dougan E. K."/>
            <person name="Thang M."/>
            <person name="Chan C."/>
        </authorList>
    </citation>
    <scope>NUCLEOTIDE SEQUENCE</scope>
</reference>
<dbReference type="GO" id="GO:0004364">
    <property type="term" value="F:glutathione transferase activity"/>
    <property type="evidence" value="ECO:0007669"/>
    <property type="project" value="TreeGrafter"/>
</dbReference>
<dbReference type="Gene3D" id="1.20.1050.130">
    <property type="match status" value="1"/>
</dbReference>
<evidence type="ECO:0000256" key="1">
    <source>
        <dbReference type="PROSITE-ProRule" id="PRU00175"/>
    </source>
</evidence>
<dbReference type="PROSITE" id="PS50089">
    <property type="entry name" value="ZF_RING_2"/>
    <property type="match status" value="1"/>
</dbReference>
<dbReference type="Proteomes" id="UP001178507">
    <property type="component" value="Unassembled WGS sequence"/>
</dbReference>
<keyword evidence="4" id="KW-0732">Signal</keyword>
<dbReference type="SUPFAM" id="SSF47616">
    <property type="entry name" value="GST C-terminal domain-like"/>
    <property type="match status" value="1"/>
</dbReference>
<dbReference type="CDD" id="cd16449">
    <property type="entry name" value="RING-HC"/>
    <property type="match status" value="1"/>
</dbReference>
<keyword evidence="1" id="KW-0863">Zinc-finger</keyword>
<keyword evidence="1" id="KW-0862">Zinc</keyword>
<evidence type="ECO:0000259" key="5">
    <source>
        <dbReference type="PROSITE" id="PS50089"/>
    </source>
</evidence>
<keyword evidence="3" id="KW-1133">Transmembrane helix</keyword>
<keyword evidence="9" id="KW-1185">Reference proteome</keyword>
<keyword evidence="3" id="KW-0812">Transmembrane</keyword>
<keyword evidence="1" id="KW-0479">Metal-binding</keyword>
<dbReference type="EMBL" id="CAUJNA010001053">
    <property type="protein sequence ID" value="CAJ1383828.1"/>
    <property type="molecule type" value="Genomic_DNA"/>
</dbReference>
<gene>
    <name evidence="8" type="ORF">EVOR1521_LOCUS10834</name>
</gene>
<feature type="region of interest" description="Disordered" evidence="2">
    <location>
        <begin position="881"/>
        <end position="903"/>
    </location>
</feature>
<sequence>MRSRRLGLLLVAAVLLPWQELKDFVGLQHRARQSGIPRNAGLTLRYFDARGAAETVRLLFAAAGKEYKDLRYPISFGTPGDFSTIIRKMCAEWARRVHEAQMKRNPEEWEAAKKRIESARDHERQSRKCKAAKNHSILSRALAAEGLRQMSSAPASEHMAVQARWKSAQEHSTRHVSEFYEQMEAPRAPEVLDDEEDGAMAEAADLMGADVVALSALGNEGLEDGARPSSGGQGVDALLAQLRSEPADANECAAKFMLYEGYAQEVEQMRGTLMTFHEETCSTVPESVAADMGKRVKGIDSTEAMGIPDEAREWFVFHMMKQAERNNVSMARILEDFQKKLEFLAKNDQQECPVCLEPFEAEGEHAAATLGCCHKVCKECWETWSQLMHGRAFCPLCRHEEFLGEEFEEDRDAGKMDISMGKVPVLDVDGFSLPQSKAIERYLARELGMMGSTPMEEALVDAMAEHVRDINDAYSRKGLFFMKDQEKKAELQKKWYEEELPLLLSKLETALPGSDGFAVGEKVSLADIAIFKLLKAGARSMVMSARRLAQRARRRAPGLLAWSALVLPLLSFSGAFLCGRPVSLWRSDARSEESSVELAATAIKKKTGSALTKRVPPPSVKVTKLKKGERYRGYINPKLKALVEAQEYRNVVDLLDRLETKGMLDRLLISAEVYWKDLNIFEISALEKDAGRRAVSKIMRRDWSRIWPKELEEERFEAFETFSAFWRRVEQSQIIDTLVGEVLPDLKRGYDAAGVDRLDQQRLLEKPQELREDEFKNRFNDSVTADMYRILSENDTAIPKLSEKLLPFFARGMNNFEYKVNNTPVAMPDFANVTVAIAISIGFVIVLALSGFVQPPSLEETTVLQRTEERNNVAKLIAVPLPTAPAPTEPAPVPPSDPPASEG</sequence>
<dbReference type="InterPro" id="IPR036249">
    <property type="entry name" value="Thioredoxin-like_sf"/>
</dbReference>
<evidence type="ECO:0000256" key="2">
    <source>
        <dbReference type="SAM" id="MobiDB-lite"/>
    </source>
</evidence>
<feature type="domain" description="GST N-terminal" evidence="6">
    <location>
        <begin position="40"/>
        <end position="106"/>
    </location>
</feature>
<comment type="caution">
    <text evidence="8">The sequence shown here is derived from an EMBL/GenBank/DDBJ whole genome shotgun (WGS) entry which is preliminary data.</text>
</comment>
<feature type="domain" description="GST C-terminal" evidence="7">
    <location>
        <begin position="453"/>
        <end position="585"/>
    </location>
</feature>
<evidence type="ECO:0000259" key="6">
    <source>
        <dbReference type="PROSITE" id="PS50404"/>
    </source>
</evidence>
<feature type="compositionally biased region" description="Pro residues" evidence="2">
    <location>
        <begin position="882"/>
        <end position="903"/>
    </location>
</feature>
<dbReference type="PROSITE" id="PS50404">
    <property type="entry name" value="GST_NTER"/>
    <property type="match status" value="2"/>
</dbReference>